<proteinExistence type="predicted"/>
<evidence type="ECO:0000313" key="1">
    <source>
        <dbReference type="EMBL" id="MBO2449036.1"/>
    </source>
</evidence>
<evidence type="ECO:0008006" key="3">
    <source>
        <dbReference type="Google" id="ProtNLM"/>
    </source>
</evidence>
<accession>A0A939PAG5</accession>
<comment type="caution">
    <text evidence="1">The sequence shown here is derived from an EMBL/GenBank/DDBJ whole genome shotgun (WGS) entry which is preliminary data.</text>
</comment>
<dbReference type="InterPro" id="IPR029063">
    <property type="entry name" value="SAM-dependent_MTases_sf"/>
</dbReference>
<organism evidence="1 2">
    <name type="scientific">Actinomadura barringtoniae</name>
    <dbReference type="NCBI Taxonomy" id="1427535"/>
    <lineage>
        <taxon>Bacteria</taxon>
        <taxon>Bacillati</taxon>
        <taxon>Actinomycetota</taxon>
        <taxon>Actinomycetes</taxon>
        <taxon>Streptosporangiales</taxon>
        <taxon>Thermomonosporaceae</taxon>
        <taxon>Actinomadura</taxon>
    </lineage>
</organism>
<gene>
    <name evidence="1" type="ORF">J4573_18175</name>
</gene>
<dbReference type="AlphaFoldDB" id="A0A939PAG5"/>
<sequence length="452" mass="50376">MTGIDLATEGDDLNAHYDALAERWILTDRIADYSHLVTPSGNSNEPIHRWFHFKEGYSWALIPRLLKDSPSLPRDQLAILDPFLGSGTTLVSSLMLGREEGFSVRGLGIERNPAIYAIAVAKVNAALKGVSLLEAISSAENAFWKEYKRLIRRRQDLSTSSTTLNNLDYFDANHVHSLLALGRASRVIDEVDVRAIFQACVAAVVEPAGRVRRDGRALRYMSKKRVVDPQAAFKERLAKCVNDISCLPDPSRHATAEVLQDDARGVGAIAAGFDANLIVFSPPYPNNIDYTEVYKMEAWALELYADVDELKNQRLRTIRSHPSLRFSDDYAFMQNDFKNPVVSLISPILDSVPDDRYQRGRRQVISGYADDMLKVLCGLRNVAAVGSYCAIVVGNSIHGTGTQRFVIAADLILARLAELAGWRVEEIRVARLLRRRATDADHLRESVVVLRS</sequence>
<dbReference type="SUPFAM" id="SSF53335">
    <property type="entry name" value="S-adenosyl-L-methionine-dependent methyltransferases"/>
    <property type="match status" value="1"/>
</dbReference>
<dbReference type="Gene3D" id="3.40.50.150">
    <property type="entry name" value="Vaccinia Virus protein VP39"/>
    <property type="match status" value="2"/>
</dbReference>
<dbReference type="RefSeq" id="WP_208256840.1">
    <property type="nucleotide sequence ID" value="NZ_JAGEOJ010000007.1"/>
</dbReference>
<protein>
    <recommendedName>
        <fullName evidence="3">DNA methylase N-4/N-6 domain-containing protein</fullName>
    </recommendedName>
</protein>
<name>A0A939PAG5_9ACTN</name>
<dbReference type="EMBL" id="JAGEOJ010000007">
    <property type="protein sequence ID" value="MBO2449036.1"/>
    <property type="molecule type" value="Genomic_DNA"/>
</dbReference>
<evidence type="ECO:0000313" key="2">
    <source>
        <dbReference type="Proteomes" id="UP000669179"/>
    </source>
</evidence>
<dbReference type="Proteomes" id="UP000669179">
    <property type="component" value="Unassembled WGS sequence"/>
</dbReference>
<reference evidence="1" key="1">
    <citation type="submission" date="2021-03" db="EMBL/GenBank/DDBJ databases">
        <authorList>
            <person name="Kanchanasin P."/>
            <person name="Saeng-In P."/>
            <person name="Phongsopitanun W."/>
            <person name="Yuki M."/>
            <person name="Kudo T."/>
            <person name="Ohkuma M."/>
            <person name="Tanasupawat S."/>
        </authorList>
    </citation>
    <scope>NUCLEOTIDE SEQUENCE</scope>
    <source>
        <strain evidence="1">GKU 128</strain>
    </source>
</reference>
<keyword evidence="2" id="KW-1185">Reference proteome</keyword>